<dbReference type="Pfam" id="PF14659">
    <property type="entry name" value="Phage_int_SAM_3"/>
    <property type="match status" value="1"/>
</dbReference>
<gene>
    <name evidence="6" type="ORF">P7H46_06715</name>
</gene>
<dbReference type="SUPFAM" id="SSF56349">
    <property type="entry name" value="DNA breaking-rejoining enzymes"/>
    <property type="match status" value="1"/>
</dbReference>
<dbReference type="InterPro" id="IPR050090">
    <property type="entry name" value="Tyrosine_recombinase_XerCD"/>
</dbReference>
<dbReference type="InterPro" id="IPR002104">
    <property type="entry name" value="Integrase_catalytic"/>
</dbReference>
<dbReference type="PANTHER" id="PTHR30349">
    <property type="entry name" value="PHAGE INTEGRASE-RELATED"/>
    <property type="match status" value="1"/>
</dbReference>
<dbReference type="InterPro" id="IPR004107">
    <property type="entry name" value="Integrase_SAM-like_N"/>
</dbReference>
<comment type="similarity">
    <text evidence="1">Belongs to the 'phage' integrase family.</text>
</comment>
<proteinExistence type="inferred from homology"/>
<name>A0ABU3FHK2_9ENTE</name>
<keyword evidence="7" id="KW-1185">Reference proteome</keyword>
<evidence type="ECO:0000256" key="3">
    <source>
        <dbReference type="ARBA" id="ARBA00023125"/>
    </source>
</evidence>
<comment type="caution">
    <text evidence="6">The sequence shown here is derived from an EMBL/GenBank/DDBJ whole genome shotgun (WGS) entry which is preliminary data.</text>
</comment>
<keyword evidence="4" id="KW-0233">DNA recombination</keyword>
<evidence type="ECO:0000256" key="4">
    <source>
        <dbReference type="ARBA" id="ARBA00023172"/>
    </source>
</evidence>
<protein>
    <submittedName>
        <fullName evidence="6">Tyrosine-type recombinase/integrase</fullName>
    </submittedName>
</protein>
<dbReference type="Gene3D" id="1.10.150.130">
    <property type="match status" value="1"/>
</dbReference>
<organism evidence="6 7">
    <name type="scientific">Enterococcus pseudoavium</name>
    <dbReference type="NCBI Taxonomy" id="44007"/>
    <lineage>
        <taxon>Bacteria</taxon>
        <taxon>Bacillati</taxon>
        <taxon>Bacillota</taxon>
        <taxon>Bacilli</taxon>
        <taxon>Lactobacillales</taxon>
        <taxon>Enterococcaceae</taxon>
        <taxon>Enterococcus</taxon>
    </lineage>
</organism>
<dbReference type="Gene3D" id="1.10.443.10">
    <property type="entry name" value="Intergrase catalytic core"/>
    <property type="match status" value="1"/>
</dbReference>
<dbReference type="CDD" id="cd01189">
    <property type="entry name" value="INT_ICEBs1_C_like"/>
    <property type="match status" value="1"/>
</dbReference>
<keyword evidence="2" id="KW-0229">DNA integration</keyword>
<evidence type="ECO:0000259" key="5">
    <source>
        <dbReference type="PROSITE" id="PS51898"/>
    </source>
</evidence>
<dbReference type="Pfam" id="PF00589">
    <property type="entry name" value="Phage_integrase"/>
    <property type="match status" value="1"/>
</dbReference>
<dbReference type="PANTHER" id="PTHR30349:SF64">
    <property type="entry name" value="PROPHAGE INTEGRASE INTD-RELATED"/>
    <property type="match status" value="1"/>
</dbReference>
<reference evidence="6 7" key="1">
    <citation type="submission" date="2023-03" db="EMBL/GenBank/DDBJ databases">
        <authorList>
            <person name="Shen W."/>
            <person name="Cai J."/>
        </authorList>
    </citation>
    <scope>NUCLEOTIDE SEQUENCE [LARGE SCALE GENOMIC DNA]</scope>
    <source>
        <strain evidence="6 7">Y59</strain>
    </source>
</reference>
<evidence type="ECO:0000256" key="2">
    <source>
        <dbReference type="ARBA" id="ARBA00022908"/>
    </source>
</evidence>
<dbReference type="EMBL" id="JARQAZ010000005">
    <property type="protein sequence ID" value="MDT2770536.1"/>
    <property type="molecule type" value="Genomic_DNA"/>
</dbReference>
<accession>A0ABU3FHK2</accession>
<dbReference type="PROSITE" id="PS51898">
    <property type="entry name" value="TYR_RECOMBINASE"/>
    <property type="match status" value="1"/>
</dbReference>
<sequence>MIQLARFVKRGKTWQYEISYKNENGKYKKLRKSGFAKKGDAIAEAGEIEANLAKGLKVTSKDILLSDHFEQWMNVYKKGKVSDVTFRKYKNTLMNIEKYFPNDTIKKISRTHYQEKINEFSKVHADATVERLNTQIKASLRNVIDEGVIPYDFTKGAVIKGEAPSVDEQDKFLNFSEFESLVNLAKERLDPHFASRFMIVVAAATGLRFGELLGLTWDHVDLDKGTIFVDRAWDYTETQDFVPTKNEQSVRKVPLDAETSKIMQSFKSEQRKLFQKMEIKPKHDFVFYNAKEGLISNNAANKKLKELLRQLEIDTPLTMHGLRHTHASVLIFKGVNIMAVSKHLGHKNLAVTMEVYSHAVKELEEREDEHIKSIFDDIYKS</sequence>
<evidence type="ECO:0000256" key="1">
    <source>
        <dbReference type="ARBA" id="ARBA00008857"/>
    </source>
</evidence>
<dbReference type="Pfam" id="PF14657">
    <property type="entry name" value="Arm-DNA-bind_4"/>
    <property type="match status" value="1"/>
</dbReference>
<dbReference type="Proteomes" id="UP001269061">
    <property type="component" value="Unassembled WGS sequence"/>
</dbReference>
<feature type="domain" description="Tyr recombinase" evidence="5">
    <location>
        <begin position="168"/>
        <end position="369"/>
    </location>
</feature>
<dbReference type="InterPro" id="IPR028259">
    <property type="entry name" value="AP2-like_int_N"/>
</dbReference>
<evidence type="ECO:0000313" key="7">
    <source>
        <dbReference type="Proteomes" id="UP001269061"/>
    </source>
</evidence>
<dbReference type="InterPro" id="IPR010998">
    <property type="entry name" value="Integrase_recombinase_N"/>
</dbReference>
<keyword evidence="3" id="KW-0238">DNA-binding</keyword>
<evidence type="ECO:0000313" key="6">
    <source>
        <dbReference type="EMBL" id="MDT2770536.1"/>
    </source>
</evidence>
<dbReference type="InterPro" id="IPR013762">
    <property type="entry name" value="Integrase-like_cat_sf"/>
</dbReference>
<dbReference type="InterPro" id="IPR011010">
    <property type="entry name" value="DNA_brk_join_enz"/>
</dbReference>